<sequence>MNRSQICSCMIPNPTRPWAYVTKGVLHHGVLQQMVVYLHHIQFLERIPLFKTPWCFYNKGCSTPWSFTTKGALQLHLHHGVIHHIQFIERIPLFKRNRRINGLKVQVF</sequence>
<reference evidence="1" key="1">
    <citation type="submission" date="2021-05" db="EMBL/GenBank/DDBJ databases">
        <authorList>
            <person name="Alioto T."/>
            <person name="Alioto T."/>
            <person name="Gomez Garrido J."/>
        </authorList>
    </citation>
    <scope>NUCLEOTIDE SEQUENCE</scope>
</reference>
<evidence type="ECO:0000313" key="1">
    <source>
        <dbReference type="EMBL" id="CAG6752710.1"/>
    </source>
</evidence>
<protein>
    <submittedName>
        <fullName evidence="1">Uncharacterized protein</fullName>
    </submittedName>
</protein>
<organism evidence="1">
    <name type="scientific">Cacopsylla melanoneura</name>
    <dbReference type="NCBI Taxonomy" id="428564"/>
    <lineage>
        <taxon>Eukaryota</taxon>
        <taxon>Metazoa</taxon>
        <taxon>Ecdysozoa</taxon>
        <taxon>Arthropoda</taxon>
        <taxon>Hexapoda</taxon>
        <taxon>Insecta</taxon>
        <taxon>Pterygota</taxon>
        <taxon>Neoptera</taxon>
        <taxon>Paraneoptera</taxon>
        <taxon>Hemiptera</taxon>
        <taxon>Sternorrhyncha</taxon>
        <taxon>Psylloidea</taxon>
        <taxon>Psyllidae</taxon>
        <taxon>Psyllinae</taxon>
        <taxon>Cacopsylla</taxon>
    </lineage>
</organism>
<proteinExistence type="predicted"/>
<dbReference type="AlphaFoldDB" id="A0A8D8ZT70"/>
<name>A0A8D8ZT70_9HEMI</name>
<dbReference type="EMBL" id="HBUF01534101">
    <property type="protein sequence ID" value="CAG6752710.1"/>
    <property type="molecule type" value="Transcribed_RNA"/>
</dbReference>
<accession>A0A8D8ZT70</accession>